<accession>A0A4R6JZB9</accession>
<gene>
    <name evidence="2" type="ORF">C8E87_4982</name>
</gene>
<evidence type="ECO:0000259" key="1">
    <source>
        <dbReference type="PROSITE" id="PS50902"/>
    </source>
</evidence>
<dbReference type="Gene3D" id="3.40.50.360">
    <property type="match status" value="1"/>
</dbReference>
<dbReference type="OrthoDB" id="129384at2"/>
<proteinExistence type="predicted"/>
<organism evidence="2 3">
    <name type="scientific">Paractinoplanes brasiliensis</name>
    <dbReference type="NCBI Taxonomy" id="52695"/>
    <lineage>
        <taxon>Bacteria</taxon>
        <taxon>Bacillati</taxon>
        <taxon>Actinomycetota</taxon>
        <taxon>Actinomycetes</taxon>
        <taxon>Micromonosporales</taxon>
        <taxon>Micromonosporaceae</taxon>
        <taxon>Paractinoplanes</taxon>
    </lineage>
</organism>
<dbReference type="RefSeq" id="WP_133875296.1">
    <property type="nucleotide sequence ID" value="NZ_BOMD01000031.1"/>
</dbReference>
<comment type="caution">
    <text evidence="2">The sequence shown here is derived from an EMBL/GenBank/DDBJ whole genome shotgun (WGS) entry which is preliminary data.</text>
</comment>
<dbReference type="SUPFAM" id="SSF52218">
    <property type="entry name" value="Flavoproteins"/>
    <property type="match status" value="1"/>
</dbReference>
<dbReference type="InterPro" id="IPR008254">
    <property type="entry name" value="Flavodoxin/NO_synth"/>
</dbReference>
<dbReference type="PROSITE" id="PS50902">
    <property type="entry name" value="FLAVODOXIN_LIKE"/>
    <property type="match status" value="1"/>
</dbReference>
<dbReference type="InterPro" id="IPR026816">
    <property type="entry name" value="Flavodoxin_dom"/>
</dbReference>
<dbReference type="GO" id="GO:0010181">
    <property type="term" value="F:FMN binding"/>
    <property type="evidence" value="ECO:0007669"/>
    <property type="project" value="InterPro"/>
</dbReference>
<dbReference type="AlphaFoldDB" id="A0A4R6JZB9"/>
<evidence type="ECO:0000313" key="2">
    <source>
        <dbReference type="EMBL" id="TDO41252.1"/>
    </source>
</evidence>
<reference evidence="2 3" key="1">
    <citation type="submission" date="2019-03" db="EMBL/GenBank/DDBJ databases">
        <title>Sequencing the genomes of 1000 actinobacteria strains.</title>
        <authorList>
            <person name="Klenk H.-P."/>
        </authorList>
    </citation>
    <scope>NUCLEOTIDE SEQUENCE [LARGE SCALE GENOMIC DNA]</scope>
    <source>
        <strain evidence="2 3">DSM 43805</strain>
    </source>
</reference>
<dbReference type="InterPro" id="IPR029039">
    <property type="entry name" value="Flavoprotein-like_sf"/>
</dbReference>
<feature type="domain" description="Flavodoxin-like" evidence="1">
    <location>
        <begin position="3"/>
        <end position="160"/>
    </location>
</feature>
<sequence>MTVLVAYATSGGSTAEIAGWIAEELRTAGLDTRLVAAGEVDDVAGYEALILGAAMYAAGWHADARKFAKRFAGQFAGRPVWLFDSGPLDHTADDTDLPPNHQATVAMELLQAREHVTFGGRMTAEAHGWLGFLSRRMAKEGHAGDFRNPPRVRAWARGVAAEILAARRQT</sequence>
<keyword evidence="3" id="KW-1185">Reference proteome</keyword>
<dbReference type="Pfam" id="PF12724">
    <property type="entry name" value="Flavodoxin_5"/>
    <property type="match status" value="1"/>
</dbReference>
<dbReference type="EMBL" id="SNWR01000001">
    <property type="protein sequence ID" value="TDO41252.1"/>
    <property type="molecule type" value="Genomic_DNA"/>
</dbReference>
<protein>
    <submittedName>
        <fullName evidence="2">Menaquinone-dependent protoporphyrinogen oxidase</fullName>
    </submittedName>
</protein>
<evidence type="ECO:0000313" key="3">
    <source>
        <dbReference type="Proteomes" id="UP000294901"/>
    </source>
</evidence>
<dbReference type="Proteomes" id="UP000294901">
    <property type="component" value="Unassembled WGS sequence"/>
</dbReference>
<name>A0A4R6JZB9_9ACTN</name>